<dbReference type="Proteomes" id="UP000469385">
    <property type="component" value="Unassembled WGS sequence"/>
</dbReference>
<protein>
    <submittedName>
        <fullName evidence="2">DUF1643 domain-containing protein</fullName>
    </submittedName>
</protein>
<gene>
    <name evidence="2" type="ORF">GON04_20305</name>
</gene>
<proteinExistence type="predicted"/>
<evidence type="ECO:0000313" key="2">
    <source>
        <dbReference type="EMBL" id="MVQ31811.1"/>
    </source>
</evidence>
<feature type="region of interest" description="Disordered" evidence="1">
    <location>
        <begin position="185"/>
        <end position="204"/>
    </location>
</feature>
<dbReference type="Pfam" id="PF07799">
    <property type="entry name" value="DUF1643"/>
    <property type="match status" value="1"/>
</dbReference>
<name>A0A6N8IXS3_9BURK</name>
<evidence type="ECO:0000256" key="1">
    <source>
        <dbReference type="SAM" id="MobiDB-lite"/>
    </source>
</evidence>
<comment type="caution">
    <text evidence="2">The sequence shown here is derived from an EMBL/GenBank/DDBJ whole genome shotgun (WGS) entry which is preliminary data.</text>
</comment>
<sequence>MRLAKPVAHFEAVDLARVRAIFVRGRTHRALLSLPFFDRPAGRTLCVVGQNPSDADEEHADKTVHYLERYVFSQLPAYGAMLMLNLYARVDKRKAFRDVEHPQADRILRCAIRTHQDFLFVFGQVKNEGAYRFPQRLAQLRPLLAGKNIMQLDLGTDFPPHPGNARIMYTRSDVGLAPFRFDGHRAGTELEGPGGDAQEGSTPT</sequence>
<reference evidence="2 3" key="1">
    <citation type="submission" date="2019-12" db="EMBL/GenBank/DDBJ databases">
        <authorList>
            <person name="Huq M.A."/>
        </authorList>
    </citation>
    <scope>NUCLEOTIDE SEQUENCE [LARGE SCALE GENOMIC DNA]</scope>
    <source>
        <strain evidence="2 3">MAH-25</strain>
    </source>
</reference>
<dbReference type="AlphaFoldDB" id="A0A6N8IXS3"/>
<dbReference type="EMBL" id="WSEL01000009">
    <property type="protein sequence ID" value="MVQ31811.1"/>
    <property type="molecule type" value="Genomic_DNA"/>
</dbReference>
<organism evidence="2 3">
    <name type="scientific">Ramlibacter pinisoli</name>
    <dbReference type="NCBI Taxonomy" id="2682844"/>
    <lineage>
        <taxon>Bacteria</taxon>
        <taxon>Pseudomonadati</taxon>
        <taxon>Pseudomonadota</taxon>
        <taxon>Betaproteobacteria</taxon>
        <taxon>Burkholderiales</taxon>
        <taxon>Comamonadaceae</taxon>
        <taxon>Ramlibacter</taxon>
    </lineage>
</organism>
<keyword evidence="3" id="KW-1185">Reference proteome</keyword>
<accession>A0A6N8IXS3</accession>
<dbReference type="InterPro" id="IPR012441">
    <property type="entry name" value="DUF1643"/>
</dbReference>
<evidence type="ECO:0000313" key="3">
    <source>
        <dbReference type="Proteomes" id="UP000469385"/>
    </source>
</evidence>